<dbReference type="Proteomes" id="UP000596660">
    <property type="component" value="Unplaced"/>
</dbReference>
<evidence type="ECO:0000256" key="3">
    <source>
        <dbReference type="ARBA" id="ARBA00022801"/>
    </source>
</evidence>
<organism evidence="5 6">
    <name type="scientific">Chenopodium quinoa</name>
    <name type="common">Quinoa</name>
    <dbReference type="NCBI Taxonomy" id="63459"/>
    <lineage>
        <taxon>Eukaryota</taxon>
        <taxon>Viridiplantae</taxon>
        <taxon>Streptophyta</taxon>
        <taxon>Embryophyta</taxon>
        <taxon>Tracheophyta</taxon>
        <taxon>Spermatophyta</taxon>
        <taxon>Magnoliopsida</taxon>
        <taxon>eudicotyledons</taxon>
        <taxon>Gunneridae</taxon>
        <taxon>Pentapetalae</taxon>
        <taxon>Caryophyllales</taxon>
        <taxon>Chenopodiaceae</taxon>
        <taxon>Chenopodioideae</taxon>
        <taxon>Atripliceae</taxon>
        <taxon>Chenopodium</taxon>
    </lineage>
</organism>
<dbReference type="EnsemblPlants" id="AUR62017104-RA">
    <property type="protein sequence ID" value="AUR62017104-RA:cds"/>
    <property type="gene ID" value="AUR62017104"/>
</dbReference>
<evidence type="ECO:0000256" key="2">
    <source>
        <dbReference type="ARBA" id="ARBA00022723"/>
    </source>
</evidence>
<dbReference type="PANTHER" id="PTHR13994">
    <property type="entry name" value="NUDIX HYDROLASE RELATED"/>
    <property type="match status" value="1"/>
</dbReference>
<reference evidence="5" key="1">
    <citation type="journal article" date="2017" name="Nature">
        <title>The genome of Chenopodium quinoa.</title>
        <authorList>
            <person name="Jarvis D.E."/>
            <person name="Ho Y.S."/>
            <person name="Lightfoot D.J."/>
            <person name="Schmoeckel S.M."/>
            <person name="Li B."/>
            <person name="Borm T.J.A."/>
            <person name="Ohyanagi H."/>
            <person name="Mineta K."/>
            <person name="Michell C.T."/>
            <person name="Saber N."/>
            <person name="Kharbatia N.M."/>
            <person name="Rupper R.R."/>
            <person name="Sharp A.R."/>
            <person name="Dally N."/>
            <person name="Boughton B.A."/>
            <person name="Woo Y.H."/>
            <person name="Gao G."/>
            <person name="Schijlen E.G.W.M."/>
            <person name="Guo X."/>
            <person name="Momin A.A."/>
            <person name="Negrao S."/>
            <person name="Al-Babili S."/>
            <person name="Gehring C."/>
            <person name="Roessner U."/>
            <person name="Jung C."/>
            <person name="Murphy K."/>
            <person name="Arold S.T."/>
            <person name="Gojobori T."/>
            <person name="van der Linden C.G."/>
            <person name="van Loo E.N."/>
            <person name="Jellen E.N."/>
            <person name="Maughan P.J."/>
            <person name="Tester M."/>
        </authorList>
    </citation>
    <scope>NUCLEOTIDE SEQUENCE [LARGE SCALE GENOMIC DNA]</scope>
    <source>
        <strain evidence="5">cv. PI 614886</strain>
    </source>
</reference>
<dbReference type="Pfam" id="PF00293">
    <property type="entry name" value="NUDIX"/>
    <property type="match status" value="1"/>
</dbReference>
<dbReference type="GO" id="GO:0051287">
    <property type="term" value="F:NAD binding"/>
    <property type="evidence" value="ECO:0007669"/>
    <property type="project" value="TreeGrafter"/>
</dbReference>
<evidence type="ECO:0000256" key="1">
    <source>
        <dbReference type="ARBA" id="ARBA00005582"/>
    </source>
</evidence>
<dbReference type="GO" id="GO:0047631">
    <property type="term" value="F:ADP-ribose diphosphatase activity"/>
    <property type="evidence" value="ECO:0007669"/>
    <property type="project" value="TreeGrafter"/>
</dbReference>
<dbReference type="InterPro" id="IPR000086">
    <property type="entry name" value="NUDIX_hydrolase_dom"/>
</dbReference>
<dbReference type="Pfam" id="PF18290">
    <property type="entry name" value="Nudix_hydro"/>
    <property type="match status" value="1"/>
</dbReference>
<dbReference type="GO" id="GO:0046872">
    <property type="term" value="F:metal ion binding"/>
    <property type="evidence" value="ECO:0007669"/>
    <property type="project" value="UniProtKB-KW"/>
</dbReference>
<dbReference type="InterPro" id="IPR020084">
    <property type="entry name" value="NUDIX_hydrolase_CS"/>
</dbReference>
<dbReference type="SUPFAM" id="SSF55811">
    <property type="entry name" value="Nudix"/>
    <property type="match status" value="1"/>
</dbReference>
<dbReference type="Gene3D" id="3.40.630.30">
    <property type="match status" value="1"/>
</dbReference>
<dbReference type="GO" id="GO:0035529">
    <property type="term" value="F:NADH pyrophosphatase activity"/>
    <property type="evidence" value="ECO:0007669"/>
    <property type="project" value="TreeGrafter"/>
</dbReference>
<keyword evidence="6" id="KW-1185">Reference proteome</keyword>
<dbReference type="PANTHER" id="PTHR13994:SF30">
    <property type="entry name" value="NUDIX HYDROLASE 10"/>
    <property type="match status" value="1"/>
</dbReference>
<dbReference type="InterPro" id="IPR015797">
    <property type="entry name" value="NUDIX_hydrolase-like_dom_sf"/>
</dbReference>
<reference evidence="5" key="2">
    <citation type="submission" date="2021-03" db="UniProtKB">
        <authorList>
            <consortium name="EnsemblPlants"/>
        </authorList>
    </citation>
    <scope>IDENTIFICATION</scope>
</reference>
<dbReference type="Gramene" id="AUR62017104-RA">
    <property type="protein sequence ID" value="AUR62017104-RA:cds"/>
    <property type="gene ID" value="AUR62017104"/>
</dbReference>
<comment type="similarity">
    <text evidence="1">Belongs to the Nudix hydrolase family.</text>
</comment>
<dbReference type="SMR" id="A0A803LQ75"/>
<accession>A0A803LQ75</accession>
<dbReference type="FunFam" id="3.40.630.30:FF:000016">
    <property type="entry name" value="nudix hydrolase 2"/>
    <property type="match status" value="1"/>
</dbReference>
<evidence type="ECO:0000313" key="5">
    <source>
        <dbReference type="EnsemblPlants" id="AUR62017104-RA:cds"/>
    </source>
</evidence>
<dbReference type="InterPro" id="IPR040618">
    <property type="entry name" value="Pre-Nudix"/>
</dbReference>
<sequence length="309" mass="34522">MSFVLAAVHYGYTISIAVGSMSDALDRSLLTNQIDAVDMIRLLPAVNDDHGGVIVDVQEPMDSKVFVGALRASMSQWKHEGKKGVWIKLPIGLANLIEIVVKEGFWYHHAEPNYLMLVYWIPETICTIPANATHRVGVGAIVLTENREMLVVQEKSGGFRGLGIWKIPTGVVDEGEDICAAAVREVKEETGIDAEFIEVVAFRQTHKAFFEKSDFFFLCFLRPLSFNIQRQELEIEAAQWMALPEFAAQPIAQKSGLFKRIIDLCLVKLDKNYAGFSPVSVSSSDDKPPYLYMNTRDLHQSSHTTTSQL</sequence>
<protein>
    <recommendedName>
        <fullName evidence="4">Nudix hydrolase domain-containing protein</fullName>
    </recommendedName>
</protein>
<dbReference type="Gene3D" id="3.90.79.10">
    <property type="entry name" value="Nucleoside Triphosphate Pyrophosphohydrolase"/>
    <property type="match status" value="1"/>
</dbReference>
<keyword evidence="2" id="KW-0479">Metal-binding</keyword>
<keyword evidence="3" id="KW-0378">Hydrolase</keyword>
<dbReference type="CDD" id="cd04670">
    <property type="entry name" value="NUDIX_ASFGF2_Nudt6"/>
    <property type="match status" value="1"/>
</dbReference>
<dbReference type="PROSITE" id="PS00893">
    <property type="entry name" value="NUDIX_BOX"/>
    <property type="match status" value="1"/>
</dbReference>
<dbReference type="InterPro" id="IPR003293">
    <property type="entry name" value="Nudix_hydrolase6-like"/>
</dbReference>
<evidence type="ECO:0000259" key="4">
    <source>
        <dbReference type="PROSITE" id="PS51462"/>
    </source>
</evidence>
<dbReference type="PRINTS" id="PR01356">
    <property type="entry name" value="GFGPROTEIN"/>
</dbReference>
<name>A0A803LQ75_CHEQI</name>
<dbReference type="AlphaFoldDB" id="A0A803LQ75"/>
<evidence type="ECO:0000313" key="6">
    <source>
        <dbReference type="Proteomes" id="UP000596660"/>
    </source>
</evidence>
<dbReference type="FunFam" id="3.90.79.10:FF:000015">
    <property type="entry name" value="Nudix hydrolase 8"/>
    <property type="match status" value="1"/>
</dbReference>
<proteinExistence type="inferred from homology"/>
<dbReference type="OMA" id="YWLPKED"/>
<dbReference type="PROSITE" id="PS51462">
    <property type="entry name" value="NUDIX"/>
    <property type="match status" value="1"/>
</dbReference>
<feature type="domain" description="Nudix hydrolase" evidence="4">
    <location>
        <begin position="133"/>
        <end position="263"/>
    </location>
</feature>